<dbReference type="Gene3D" id="1.25.40.10">
    <property type="entry name" value="Tetratricopeptide repeat domain"/>
    <property type="match status" value="1"/>
</dbReference>
<evidence type="ECO:0000313" key="5">
    <source>
        <dbReference type="Proteomes" id="UP000232722"/>
    </source>
</evidence>
<dbReference type="VEuPathDB" id="FungiDB:RhiirFUN_003540"/>
<dbReference type="InterPro" id="IPR059179">
    <property type="entry name" value="MLKL-like_MCAfunc"/>
</dbReference>
<dbReference type="SUPFAM" id="SSF56112">
    <property type="entry name" value="Protein kinase-like (PK-like)"/>
    <property type="match status" value="1"/>
</dbReference>
<dbReference type="Proteomes" id="UP000684084">
    <property type="component" value="Unassembled WGS sequence"/>
</dbReference>
<dbReference type="OrthoDB" id="4062651at2759"/>
<dbReference type="EMBL" id="LLXJ01000451">
    <property type="protein sequence ID" value="PKC09520.1"/>
    <property type="molecule type" value="Genomic_DNA"/>
</dbReference>
<evidence type="ECO:0000313" key="3">
    <source>
        <dbReference type="EMBL" id="CAB5391026.1"/>
    </source>
</evidence>
<dbReference type="Pfam" id="PF00069">
    <property type="entry name" value="Pkinase"/>
    <property type="match status" value="1"/>
</dbReference>
<dbReference type="GO" id="GO:0007166">
    <property type="term" value="P:cell surface receptor signaling pathway"/>
    <property type="evidence" value="ECO:0007669"/>
    <property type="project" value="InterPro"/>
</dbReference>
<feature type="domain" description="Protein kinase" evidence="2">
    <location>
        <begin position="200"/>
        <end position="521"/>
    </location>
</feature>
<dbReference type="GO" id="GO:0005524">
    <property type="term" value="F:ATP binding"/>
    <property type="evidence" value="ECO:0007669"/>
    <property type="project" value="InterPro"/>
</dbReference>
<dbReference type="AlphaFoldDB" id="A0A2I1EHU1"/>
<evidence type="ECO:0000313" key="4">
    <source>
        <dbReference type="EMBL" id="PKC09520.1"/>
    </source>
</evidence>
<sequence length="736" mass="82969">MSAYKTAIENTPEVVAAAAEFAGSVADLGNSLDIAKATLGAVGTVGEAIKPFVPLIAVVTTVISEIITIYEDAQYNKKICNALMDRVQTAESAIKTLNRRKQENEKNFLSKEYYKAFVKFTDVMKKIKDFIRDISQLQGYKKFIHASSIKDKFNHLVDEFDTVMSDLHFTLTVANEVQREIDQKALADDIAEMTKFLERIEGGITAGNNQINTVLQEVILIKNQIETFTDIKRSYLPIPETIKATTIDPKELTDPIGGKASDRRGKKEPFILKKTLKNSIEVACVPKSIPEDNSMKAQKIQAQLAILGKLQDSPNILKFYGLSHVDDNLVMILEWAELGNLREVYNKFDIVWTAKVSIALGICRGITFLHSCNIYHHDVRCENVMMTWHLEPKLTNFEYARLTTDSTSNVTNLTEIVHWLAPEKLRSANVQRYNAKCEIFSFGMLLWELAFEKVPYENWDMNKIRDHVLANKREKISFGKESSNIQKLQQGYAKIIVAAWQDDPQIRASLQEIFLELHSLYTEFCSTVNSSPVLKPDKSLDLDGSKATAPVSISDEGGLELPDMEDFSIDAIVEIMPLEEGIAAHKKKEFQVAWECFNAHSDLGNTTAKYWKGYYLWEGYACEKDRVEASNLFKEAADDGLPDAQLRYAFSLVGNPGAKFDKGVFIEYLTKAAENNNSTAQFNLGDLYMHGKLNVPKNEELGIKYLKLAALSNQPKAIEILQKLKINIYNDDKILT</sequence>
<dbReference type="InterPro" id="IPR008266">
    <property type="entry name" value="Tyr_kinase_AS"/>
</dbReference>
<dbReference type="PROSITE" id="PS00109">
    <property type="entry name" value="PROTEIN_KINASE_TYR"/>
    <property type="match status" value="1"/>
</dbReference>
<keyword evidence="4" id="KW-0418">Kinase</keyword>
<dbReference type="InterPro" id="IPR011990">
    <property type="entry name" value="TPR-like_helical_dom_sf"/>
</dbReference>
<reference evidence="4 5" key="1">
    <citation type="submission" date="2016-04" db="EMBL/GenBank/DDBJ databases">
        <title>Genome analyses suggest a sexual origin of heterokaryosis in a supposedly ancient asexual fungus.</title>
        <authorList>
            <person name="Ropars J."/>
            <person name="Sedzielewska K."/>
            <person name="Noel J."/>
            <person name="Charron P."/>
            <person name="Farinelli L."/>
            <person name="Marton T."/>
            <person name="Kruger M."/>
            <person name="Pelin A."/>
            <person name="Brachmann A."/>
            <person name="Corradi N."/>
        </authorList>
    </citation>
    <scope>NUCLEOTIDE SEQUENCE [LARGE SCALE GENOMIC DNA]</scope>
    <source>
        <strain evidence="4 5">A5</strain>
    </source>
</reference>
<dbReference type="SMART" id="SM00671">
    <property type="entry name" value="SEL1"/>
    <property type="match status" value="3"/>
</dbReference>
<organism evidence="4 5">
    <name type="scientific">Rhizophagus irregularis</name>
    <dbReference type="NCBI Taxonomy" id="588596"/>
    <lineage>
        <taxon>Eukaryota</taxon>
        <taxon>Fungi</taxon>
        <taxon>Fungi incertae sedis</taxon>
        <taxon>Mucoromycota</taxon>
        <taxon>Glomeromycotina</taxon>
        <taxon>Glomeromycetes</taxon>
        <taxon>Glomerales</taxon>
        <taxon>Glomeraceae</taxon>
        <taxon>Rhizophagus</taxon>
    </lineage>
</organism>
<dbReference type="VEuPathDB" id="FungiDB:RhiirA1_531292"/>
<dbReference type="PROSITE" id="PS50011">
    <property type="entry name" value="PROTEIN_KINASE_DOM"/>
    <property type="match status" value="1"/>
</dbReference>
<dbReference type="SMR" id="A0A2I1EHU1"/>
<gene>
    <name evidence="3" type="ORF">CHRIB12_LOCUS21771</name>
    <name evidence="4" type="ORF">RhiirA5_499176</name>
</gene>
<dbReference type="CDD" id="cd21037">
    <property type="entry name" value="MLKL_NTD"/>
    <property type="match status" value="1"/>
</dbReference>
<dbReference type="Pfam" id="PF22215">
    <property type="entry name" value="MLKL_N"/>
    <property type="match status" value="1"/>
</dbReference>
<dbReference type="SUPFAM" id="SSF81901">
    <property type="entry name" value="HCP-like"/>
    <property type="match status" value="1"/>
</dbReference>
<comment type="caution">
    <text evidence="4">The sequence shown here is derived from an EMBL/GenBank/DDBJ whole genome shotgun (WGS) entry which is preliminary data.</text>
</comment>
<evidence type="ECO:0000256" key="1">
    <source>
        <dbReference type="SAM" id="Coils"/>
    </source>
</evidence>
<dbReference type="Pfam" id="PF08238">
    <property type="entry name" value="Sel1"/>
    <property type="match status" value="2"/>
</dbReference>
<dbReference type="PANTHER" id="PTHR44329">
    <property type="entry name" value="SERINE/THREONINE-PROTEIN KINASE TNNI3K-RELATED"/>
    <property type="match status" value="1"/>
</dbReference>
<dbReference type="InterPro" id="IPR054000">
    <property type="entry name" value="MLKL_N"/>
</dbReference>
<dbReference type="GO" id="GO:0004674">
    <property type="term" value="F:protein serine/threonine kinase activity"/>
    <property type="evidence" value="ECO:0007669"/>
    <property type="project" value="TreeGrafter"/>
</dbReference>
<reference evidence="3" key="3">
    <citation type="submission" date="2020-05" db="EMBL/GenBank/DDBJ databases">
        <authorList>
            <person name="Rincon C."/>
            <person name="Sanders R I."/>
            <person name="Robbins C."/>
            <person name="Chaturvedi A."/>
        </authorList>
    </citation>
    <scope>NUCLEOTIDE SEQUENCE</scope>
    <source>
        <strain evidence="3">CHB12</strain>
    </source>
</reference>
<feature type="coiled-coil region" evidence="1">
    <location>
        <begin position="80"/>
        <end position="107"/>
    </location>
</feature>
<protein>
    <submittedName>
        <fullName evidence="4">Kinase-like protein</fullName>
    </submittedName>
</protein>
<dbReference type="VEuPathDB" id="FungiDB:FUN_021695"/>
<reference evidence="4 5" key="2">
    <citation type="submission" date="2017-09" db="EMBL/GenBank/DDBJ databases">
        <title>Extensive intraspecific genome diversity in a model arbuscular mycorrhizal fungus.</title>
        <authorList>
            <person name="Chen E.C."/>
            <person name="Morin E."/>
            <person name="Beaudet D."/>
            <person name="Noel J."/>
            <person name="Ndikumana S."/>
            <person name="Charron P."/>
            <person name="St-Onge C."/>
            <person name="Giorgi J."/>
            <person name="Grigoriev I.V."/>
            <person name="Roux C."/>
            <person name="Martin F.M."/>
            <person name="Corradi N."/>
        </authorList>
    </citation>
    <scope>NUCLEOTIDE SEQUENCE [LARGE SCALE GENOMIC DNA]</scope>
    <source>
        <strain evidence="4 5">A5</strain>
    </source>
</reference>
<dbReference type="Proteomes" id="UP000232722">
    <property type="component" value="Unassembled WGS sequence"/>
</dbReference>
<dbReference type="Gene3D" id="1.20.930.20">
    <property type="entry name" value="Adaptor protein Cbl, N-terminal domain"/>
    <property type="match status" value="1"/>
</dbReference>
<keyword evidence="4" id="KW-0808">Transferase</keyword>
<dbReference type="InterPro" id="IPR036537">
    <property type="entry name" value="Adaptor_Cbl_N_dom_sf"/>
</dbReference>
<dbReference type="InterPro" id="IPR011009">
    <property type="entry name" value="Kinase-like_dom_sf"/>
</dbReference>
<accession>A0A2I1EHU1</accession>
<dbReference type="Gene3D" id="1.10.510.10">
    <property type="entry name" value="Transferase(Phosphotransferase) domain 1"/>
    <property type="match status" value="1"/>
</dbReference>
<proteinExistence type="predicted"/>
<keyword evidence="1" id="KW-0175">Coiled coil</keyword>
<dbReference type="InterPro" id="IPR000719">
    <property type="entry name" value="Prot_kinase_dom"/>
</dbReference>
<evidence type="ECO:0000259" key="2">
    <source>
        <dbReference type="PROSITE" id="PS50011"/>
    </source>
</evidence>
<dbReference type="InterPro" id="IPR006597">
    <property type="entry name" value="Sel1-like"/>
</dbReference>
<dbReference type="InterPro" id="IPR051681">
    <property type="entry name" value="Ser/Thr_Kinases-Pseudokinases"/>
</dbReference>
<name>A0A2I1EHU1_9GLOM</name>
<dbReference type="EMBL" id="CAGKOT010000071">
    <property type="protein sequence ID" value="CAB5391026.1"/>
    <property type="molecule type" value="Genomic_DNA"/>
</dbReference>